<dbReference type="SMART" id="SM00240">
    <property type="entry name" value="FHA"/>
    <property type="match status" value="1"/>
</dbReference>
<keyword evidence="5" id="KW-1185">Reference proteome</keyword>
<accession>A0AAW1Q2Z9</accession>
<dbReference type="CDD" id="cd22677">
    <property type="entry name" value="FHA_Kanadaptin"/>
    <property type="match status" value="1"/>
</dbReference>
<feature type="region of interest" description="Disordered" evidence="2">
    <location>
        <begin position="519"/>
        <end position="542"/>
    </location>
</feature>
<evidence type="ECO:0000313" key="4">
    <source>
        <dbReference type="EMBL" id="KAK9816369.1"/>
    </source>
</evidence>
<proteinExistence type="predicted"/>
<reference evidence="4 5" key="1">
    <citation type="journal article" date="2024" name="Nat. Commun.">
        <title>Phylogenomics reveals the evolutionary origins of lichenization in chlorophyte algae.</title>
        <authorList>
            <person name="Puginier C."/>
            <person name="Libourel C."/>
            <person name="Otte J."/>
            <person name="Skaloud P."/>
            <person name="Haon M."/>
            <person name="Grisel S."/>
            <person name="Petersen M."/>
            <person name="Berrin J.G."/>
            <person name="Delaux P.M."/>
            <person name="Dal Grande F."/>
            <person name="Keller J."/>
        </authorList>
    </citation>
    <scope>NUCLEOTIDE SEQUENCE [LARGE SCALE GENOMIC DNA]</scope>
    <source>
        <strain evidence="4 5">SAG 2145</strain>
    </source>
</reference>
<feature type="compositionally biased region" description="Basic and acidic residues" evidence="2">
    <location>
        <begin position="644"/>
        <end position="655"/>
    </location>
</feature>
<evidence type="ECO:0000256" key="2">
    <source>
        <dbReference type="SAM" id="MobiDB-lite"/>
    </source>
</evidence>
<sequence>MDAQASPNVAATEARLEQIAAEVPKLEPQASVASAESGNITPPPPGKQAPLASPSPAPSAGSEPSGQVKEQTPPGSGAVKSARAREAAKSAALAAAAHAAPAQRERIIAEASAAAFARVQAEEEARKALPAHHSSGQSELSLSSPEAKSLRSQQAESAAYEPPSWRGAPEGISYTLEIMKGGAILGKKELESKDHWTFGRHPRSDFVLEHPSASRLHAVLQFRGTDAQGFVYDAGSAHGSFLNKQRLPAREHTPIRVGDVLRFGQSTRLYLYGGPEELMPEEGLTKAQRKQAALLEAKENRKEREAQVAKAQMDAAISGGVSWGMSGDAADDMDDEDAPPGGSVDWRTYSQTHTLTDKQQKTATKLRRLENRVMNLSRELERIRAKQTSYEELTAGQASQMARNETEIDRATEEMEDLEETLNESIAESIKSRQKQADKASGKPVVKKRRRADDDEDDEAARGSSDEDEFYDRTAVGGQRKHKRQLAKKLPAADDAATIYGRKEALVLERQYLQAELEREEAAAAAARPAQDPQATSQPDALAVKHVDDAALLAQPEASPSAADAAADDSLDAFMSIMDRQVEVHKVQKLRAEVRQVDAKIAEAETLLKFADPENYFQQGTRAAAEARTKGLRQHAVERQRALEQAEHDRAKKQEAAAAIEEVEEEEGIPSNDLIANPHQPATPAADSSPSHTTSSAAAAAAPIAEHQQPPTISATLHAPSEGVHRMEAGNDQEQVGGLEIRIRPTPAAPTAEGAPTDEPGQEVRDQHTPGVPLGTGTLSSHVRGMTSRIDAGKLGGTGASYAPSQQPLLTRAEVKLRGAAQIERGPCGSHAEAISAEDQVLEDIAVLSRNRASAADAGNADDDEGSAAAWKPPEGQLGDGRTKLNDLLGY</sequence>
<feature type="compositionally biased region" description="Low complexity" evidence="2">
    <location>
        <begin position="745"/>
        <end position="757"/>
    </location>
</feature>
<feature type="compositionally biased region" description="Low complexity" evidence="2">
    <location>
        <begin position="134"/>
        <end position="144"/>
    </location>
</feature>
<dbReference type="InterPro" id="IPR000253">
    <property type="entry name" value="FHA_dom"/>
</dbReference>
<dbReference type="Pfam" id="PF00498">
    <property type="entry name" value="FHA"/>
    <property type="match status" value="1"/>
</dbReference>
<evidence type="ECO:0000313" key="5">
    <source>
        <dbReference type="Proteomes" id="UP001438707"/>
    </source>
</evidence>
<dbReference type="InterPro" id="IPR050923">
    <property type="entry name" value="Cell_Proc_Reg/RNA_Proc"/>
</dbReference>
<name>A0AAW1Q2Z9_9CHLO</name>
<feature type="compositionally biased region" description="Polar residues" evidence="2">
    <location>
        <begin position="31"/>
        <end position="40"/>
    </location>
</feature>
<dbReference type="Gene3D" id="2.60.200.20">
    <property type="match status" value="1"/>
</dbReference>
<feature type="region of interest" description="Disordered" evidence="2">
    <location>
        <begin position="125"/>
        <end position="166"/>
    </location>
</feature>
<feature type="compositionally biased region" description="Low complexity" evidence="2">
    <location>
        <begin position="682"/>
        <end position="705"/>
    </location>
</feature>
<dbReference type="PANTHER" id="PTHR23308">
    <property type="entry name" value="NUCLEAR INHIBITOR OF PROTEIN PHOSPHATASE-1"/>
    <property type="match status" value="1"/>
</dbReference>
<dbReference type="SUPFAM" id="SSF49879">
    <property type="entry name" value="SMAD/FHA domain"/>
    <property type="match status" value="1"/>
</dbReference>
<gene>
    <name evidence="4" type="ORF">WJX74_006419</name>
</gene>
<feature type="region of interest" description="Disordered" evidence="2">
    <location>
        <begin position="644"/>
        <end position="710"/>
    </location>
</feature>
<dbReference type="EMBL" id="JALJOS010000077">
    <property type="protein sequence ID" value="KAK9816369.1"/>
    <property type="molecule type" value="Genomic_DNA"/>
</dbReference>
<evidence type="ECO:0000259" key="3">
    <source>
        <dbReference type="PROSITE" id="PS50006"/>
    </source>
</evidence>
<comment type="caution">
    <text evidence="4">The sequence shown here is derived from an EMBL/GenBank/DDBJ whole genome shotgun (WGS) entry which is preliminary data.</text>
</comment>
<keyword evidence="1" id="KW-0175">Coiled coil</keyword>
<feature type="domain" description="FHA" evidence="3">
    <location>
        <begin position="196"/>
        <end position="247"/>
    </location>
</feature>
<feature type="compositionally biased region" description="Pro residues" evidence="2">
    <location>
        <begin position="41"/>
        <end position="57"/>
    </location>
</feature>
<evidence type="ECO:0000256" key="1">
    <source>
        <dbReference type="SAM" id="Coils"/>
    </source>
</evidence>
<protein>
    <recommendedName>
        <fullName evidence="3">FHA domain-containing protein</fullName>
    </recommendedName>
</protein>
<dbReference type="Proteomes" id="UP001438707">
    <property type="component" value="Unassembled WGS sequence"/>
</dbReference>
<organism evidence="4 5">
    <name type="scientific">Apatococcus lobatus</name>
    <dbReference type="NCBI Taxonomy" id="904363"/>
    <lineage>
        <taxon>Eukaryota</taxon>
        <taxon>Viridiplantae</taxon>
        <taxon>Chlorophyta</taxon>
        <taxon>core chlorophytes</taxon>
        <taxon>Trebouxiophyceae</taxon>
        <taxon>Chlorellales</taxon>
        <taxon>Chlorellaceae</taxon>
        <taxon>Apatococcus</taxon>
    </lineage>
</organism>
<dbReference type="PROSITE" id="PS50006">
    <property type="entry name" value="FHA_DOMAIN"/>
    <property type="match status" value="1"/>
</dbReference>
<feature type="region of interest" description="Disordered" evidence="2">
    <location>
        <begin position="20"/>
        <end position="103"/>
    </location>
</feature>
<feature type="coiled-coil region" evidence="1">
    <location>
        <begin position="287"/>
        <end position="314"/>
    </location>
</feature>
<dbReference type="InterPro" id="IPR008984">
    <property type="entry name" value="SMAD_FHA_dom_sf"/>
</dbReference>
<feature type="region of interest" description="Disordered" evidence="2">
    <location>
        <begin position="851"/>
        <end position="883"/>
    </location>
</feature>
<dbReference type="AlphaFoldDB" id="A0AAW1Q2Z9"/>
<feature type="region of interest" description="Disordered" evidence="2">
    <location>
        <begin position="429"/>
        <end position="494"/>
    </location>
</feature>
<feature type="region of interest" description="Disordered" evidence="2">
    <location>
        <begin position="726"/>
        <end position="781"/>
    </location>
</feature>
<feature type="compositionally biased region" description="Low complexity" evidence="2">
    <location>
        <begin position="89"/>
        <end position="102"/>
    </location>
</feature>